<dbReference type="Proteomes" id="UP000054558">
    <property type="component" value="Unassembled WGS sequence"/>
</dbReference>
<organism evidence="1 2">
    <name type="scientific">Klebsormidium nitens</name>
    <name type="common">Green alga</name>
    <name type="synonym">Ulothrix nitens</name>
    <dbReference type="NCBI Taxonomy" id="105231"/>
    <lineage>
        <taxon>Eukaryota</taxon>
        <taxon>Viridiplantae</taxon>
        <taxon>Streptophyta</taxon>
        <taxon>Klebsormidiophyceae</taxon>
        <taxon>Klebsormidiales</taxon>
        <taxon>Klebsormidiaceae</taxon>
        <taxon>Klebsormidium</taxon>
    </lineage>
</organism>
<dbReference type="STRING" id="105231.A0A1Y1IQL3"/>
<dbReference type="OrthoDB" id="2150628at2759"/>
<dbReference type="AlphaFoldDB" id="A0A1Y1IQL3"/>
<dbReference type="OMA" id="VLDEANW"/>
<dbReference type="InterPro" id="IPR051667">
    <property type="entry name" value="Archaeal_ATPase_domain"/>
</dbReference>
<gene>
    <name evidence="1" type="ORF">KFL_008470050</name>
</gene>
<evidence type="ECO:0000313" key="2">
    <source>
        <dbReference type="Proteomes" id="UP000054558"/>
    </source>
</evidence>
<sequence length="370" mass="40468">MESGRLLNALPVNLRKFVLEAWPVLQQLKFSEKIADFTVALPELKSLLQKDIKSVGEVIRYLNTVLTAIDEEQAAVAKTGGLVKFPPVILIDEANKLATWGDEGQKDLQALLDWLLFVSKQKGQAHAVLVTSEYAFSDWLSQRIPAEFVRVAVIGNFEEGDARSFFEKEVGTPVADAEWDMCHKLLDGNAGFLKRCAGPFRRKQDMSAALDDIVQPIKSAVRSSVNPVKAVGYTSAAFLTVARAVLAADENRVPTAEILMLLKALDTATNENATLRALVQCNVVTVRPVSEWAFDIPRSSFGDWEELVMAPSAVHLCAWKMVLPPLIQAWEAEEAAAKKATASAGAWALLARAFNARKMSDKDDSSGAAK</sequence>
<keyword evidence="2" id="KW-1185">Reference proteome</keyword>
<accession>A0A1Y1IQL3</accession>
<evidence type="ECO:0008006" key="3">
    <source>
        <dbReference type="Google" id="ProtNLM"/>
    </source>
</evidence>
<proteinExistence type="predicted"/>
<reference evidence="1 2" key="1">
    <citation type="journal article" date="2014" name="Nat. Commun.">
        <title>Klebsormidium flaccidum genome reveals primary factors for plant terrestrial adaptation.</title>
        <authorList>
            <person name="Hori K."/>
            <person name="Maruyama F."/>
            <person name="Fujisawa T."/>
            <person name="Togashi T."/>
            <person name="Yamamoto N."/>
            <person name="Seo M."/>
            <person name="Sato S."/>
            <person name="Yamada T."/>
            <person name="Mori H."/>
            <person name="Tajima N."/>
            <person name="Moriyama T."/>
            <person name="Ikeuchi M."/>
            <person name="Watanabe M."/>
            <person name="Wada H."/>
            <person name="Kobayashi K."/>
            <person name="Saito M."/>
            <person name="Masuda T."/>
            <person name="Sasaki-Sekimoto Y."/>
            <person name="Mashiguchi K."/>
            <person name="Awai K."/>
            <person name="Shimojima M."/>
            <person name="Masuda S."/>
            <person name="Iwai M."/>
            <person name="Nobusawa T."/>
            <person name="Narise T."/>
            <person name="Kondo S."/>
            <person name="Saito H."/>
            <person name="Sato R."/>
            <person name="Murakawa M."/>
            <person name="Ihara Y."/>
            <person name="Oshima-Yamada Y."/>
            <person name="Ohtaka K."/>
            <person name="Satoh M."/>
            <person name="Sonobe K."/>
            <person name="Ishii M."/>
            <person name="Ohtani R."/>
            <person name="Kanamori-Sato M."/>
            <person name="Honoki R."/>
            <person name="Miyazaki D."/>
            <person name="Mochizuki H."/>
            <person name="Umetsu J."/>
            <person name="Higashi K."/>
            <person name="Shibata D."/>
            <person name="Kamiya Y."/>
            <person name="Sato N."/>
            <person name="Nakamura Y."/>
            <person name="Tabata S."/>
            <person name="Ida S."/>
            <person name="Kurokawa K."/>
            <person name="Ohta H."/>
        </authorList>
    </citation>
    <scope>NUCLEOTIDE SEQUENCE [LARGE SCALE GENOMIC DNA]</scope>
    <source>
        <strain evidence="1 2">NIES-2285</strain>
    </source>
</reference>
<dbReference type="EMBL" id="DF237796">
    <property type="protein sequence ID" value="GAQ91759.1"/>
    <property type="molecule type" value="Genomic_DNA"/>
</dbReference>
<dbReference type="PANTHER" id="PTHR37096">
    <property type="entry name" value="YALI0E33429P"/>
    <property type="match status" value="1"/>
</dbReference>
<name>A0A1Y1IQL3_KLENI</name>
<protein>
    <recommendedName>
        <fullName evidence="3">ATPase AAA-type core domain-containing protein</fullName>
    </recommendedName>
</protein>
<dbReference type="PANTHER" id="PTHR37096:SF1">
    <property type="entry name" value="AAA+ ATPASE DOMAIN-CONTAINING PROTEIN"/>
    <property type="match status" value="1"/>
</dbReference>
<evidence type="ECO:0000313" key="1">
    <source>
        <dbReference type="EMBL" id="GAQ91759.1"/>
    </source>
</evidence>